<name>A0A449GGG3_NOCFR</name>
<sequence length="767" mass="82373">MQPFDPNDYRKRVLAAVERRGGMEQSDPFELYDIPLEEAERLTDTEVAARVAEVWGFWQRQRDHPKYRVLVGVLVDNHERLSYLLLDESARRAEALRIRRERQERDAERFAMLDAAVERLVQRYGGVPAGKVAGLEEIGAMSGLSAAEVAERLRGHPVVADEPRAEPAAAATVLTEHRRAEIRRLLDEWARLVDGPPAPTLLALLGLDPTRATETAEIRLRAEALRARARELPPGRTRVVLDELLVHVRDLVEPGGPVTDAYVAAVVAEVSERLRPKVRAAVLVEDRLAGEDYDFLLEEAVEHGLDRAGAAALLADLARELGAQVEATPVHAAAAPPRPGWADTAPPPLQAVNAWMEPLKAARAALREGRPQEAARHIADARMLDVHRDGTTQIRSVADDVERVLAEAAAQWRTAATARAGARYGEVLALVEQLRRTARDVPPPTGYDVGLDALGREAADAVAEADRLVAAASAAAPLERARLLSQALTRCADHGPAAAELARTPVPAPHDVRISRLPNGSVLIRWSPPTTEPADYRVTRQQPDGSWRVVGRTRTTELEDGAAPTDTMPVYAVATALAGRYSEPARSDAEAQPRATGPDHAAAGPGRAAAGPGRAAAGSDHAAAGSVHAAAGPDHAAAAPTTPSRAAGTPHPPDPALPDDPMPGGIPVVSNPREHGGRLVFDWPAGVTEVMVVVRGDRAPLTHDEPGVRAWKVTNMRYELDGGVAIPADLPRPCHVAIASCRREADGRLRVAPGFAPAARLRWSHRS</sequence>
<dbReference type="InterPro" id="IPR003961">
    <property type="entry name" value="FN3_dom"/>
</dbReference>
<dbReference type="Pfam" id="PF25835">
    <property type="entry name" value="Fn3_SaeA_5th"/>
    <property type="match status" value="1"/>
</dbReference>
<evidence type="ECO:0000256" key="2">
    <source>
        <dbReference type="ARBA" id="ARBA00023326"/>
    </source>
</evidence>
<keyword evidence="1" id="KW-0378">Hydrolase</keyword>
<dbReference type="AlphaFoldDB" id="A0A449GGG3"/>
<dbReference type="InterPro" id="IPR058694">
    <property type="entry name" value="Fn3_SaeA_4th"/>
</dbReference>
<feature type="compositionally biased region" description="Low complexity" evidence="3">
    <location>
        <begin position="601"/>
        <end position="649"/>
    </location>
</feature>
<proteinExistence type="predicted"/>
<keyword evidence="2" id="KW-0624">Polysaccharide degradation</keyword>
<dbReference type="EMBL" id="CAACYE010000005">
    <property type="protein sequence ID" value="VFA84912.1"/>
    <property type="molecule type" value="Genomic_DNA"/>
</dbReference>
<dbReference type="CDD" id="cd00063">
    <property type="entry name" value="FN3"/>
    <property type="match status" value="1"/>
</dbReference>
<feature type="compositionally biased region" description="Pro residues" evidence="3">
    <location>
        <begin position="650"/>
        <end position="661"/>
    </location>
</feature>
<evidence type="ECO:0000256" key="1">
    <source>
        <dbReference type="ARBA" id="ARBA00023295"/>
    </source>
</evidence>
<feature type="region of interest" description="Disordered" evidence="3">
    <location>
        <begin position="582"/>
        <end position="661"/>
    </location>
</feature>
<dbReference type="InterPro" id="IPR036116">
    <property type="entry name" value="FN3_sf"/>
</dbReference>
<dbReference type="GO" id="GO:0000272">
    <property type="term" value="P:polysaccharide catabolic process"/>
    <property type="evidence" value="ECO:0007669"/>
    <property type="project" value="UniProtKB-KW"/>
</dbReference>
<feature type="domain" description="Fibronectin type-III" evidence="4">
    <location>
        <begin position="508"/>
        <end position="599"/>
    </location>
</feature>
<dbReference type="PROSITE" id="PS50853">
    <property type="entry name" value="FN3"/>
    <property type="match status" value="1"/>
</dbReference>
<dbReference type="RefSeq" id="WP_137353281.1">
    <property type="nucleotide sequence ID" value="NZ_CAACYE020000001.1"/>
</dbReference>
<keyword evidence="2" id="KW-0119">Carbohydrate metabolism</keyword>
<dbReference type="GO" id="GO:0016798">
    <property type="term" value="F:hydrolase activity, acting on glycosyl bonds"/>
    <property type="evidence" value="ECO:0007669"/>
    <property type="project" value="UniProtKB-KW"/>
</dbReference>
<evidence type="ECO:0000256" key="3">
    <source>
        <dbReference type="SAM" id="MobiDB-lite"/>
    </source>
</evidence>
<protein>
    <recommendedName>
        <fullName evidence="4">Fibronectin type-III domain-containing protein</fullName>
    </recommendedName>
</protein>
<accession>A0A449GGG3</accession>
<reference evidence="5" key="1">
    <citation type="submission" date="2019-02" db="EMBL/GenBank/DDBJ databases">
        <authorList>
            <consortium name="Pathogen Informatics"/>
        </authorList>
    </citation>
    <scope>NUCLEOTIDE SEQUENCE</scope>
    <source>
        <strain evidence="5">3012STDY6733949</strain>
    </source>
</reference>
<evidence type="ECO:0000313" key="5">
    <source>
        <dbReference type="EMBL" id="VFA84912.1"/>
    </source>
</evidence>
<gene>
    <name evidence="5" type="ORF">NCTC1935_02746</name>
</gene>
<dbReference type="SUPFAM" id="SSF49265">
    <property type="entry name" value="Fibronectin type III"/>
    <property type="match status" value="1"/>
</dbReference>
<organism evidence="5">
    <name type="scientific">Nocardia farcinica</name>
    <dbReference type="NCBI Taxonomy" id="37329"/>
    <lineage>
        <taxon>Bacteria</taxon>
        <taxon>Bacillati</taxon>
        <taxon>Actinomycetota</taxon>
        <taxon>Actinomycetes</taxon>
        <taxon>Mycobacteriales</taxon>
        <taxon>Nocardiaceae</taxon>
        <taxon>Nocardia</taxon>
    </lineage>
</organism>
<keyword evidence="1" id="KW-0326">Glycosidase</keyword>
<evidence type="ECO:0000259" key="4">
    <source>
        <dbReference type="PROSITE" id="PS50853"/>
    </source>
</evidence>